<sequence>MKKTYLVPVLGLALFAAGCGNSDNQETEKVEETTTTDDNTMSDDNSTNDDSTMNDDSSNTQDQDTVTDNADKDYGFVSLSIEADDADTMDLVDISYDRDNDGTEADYQMDGERAQGNDAMKILDPKLDELNIDANTSNDDAIAEIEKVFDIQDATRLEVEIEFADGTEKEFKK</sequence>
<comment type="caution">
    <text evidence="3">The sequence shown here is derived from an EMBL/GenBank/DDBJ whole genome shotgun (WGS) entry which is preliminary data.</text>
</comment>
<reference evidence="3 4" key="1">
    <citation type="submission" date="2016-03" db="EMBL/GenBank/DDBJ databases">
        <authorList>
            <person name="Cho S.-Y."/>
            <person name="Lim S."/>
            <person name="Kim H."/>
            <person name="Soh E.H."/>
            <person name="Moon J.S."/>
        </authorList>
    </citation>
    <scope>NUCLEOTIDE SEQUENCE [LARGE SCALE GENOMIC DNA]</scope>
    <source>
        <strain evidence="3 4">KCTC 3810</strain>
    </source>
</reference>
<protein>
    <recommendedName>
        <fullName evidence="5">YusW-like protein</fullName>
    </recommendedName>
</protein>
<dbReference type="RefSeq" id="WP_051523970.1">
    <property type="nucleotide sequence ID" value="NZ_CP085018.1"/>
</dbReference>
<keyword evidence="4" id="KW-1185">Reference proteome</keyword>
<evidence type="ECO:0000256" key="1">
    <source>
        <dbReference type="SAM" id="MobiDB-lite"/>
    </source>
</evidence>
<gene>
    <name evidence="3" type="ORF">A3783_06230</name>
</gene>
<evidence type="ECO:0000313" key="3">
    <source>
        <dbReference type="EMBL" id="OAN15529.1"/>
    </source>
</evidence>
<accession>A0ABX2VBD0</accession>
<evidence type="ECO:0000256" key="2">
    <source>
        <dbReference type="SAM" id="SignalP"/>
    </source>
</evidence>
<evidence type="ECO:0008006" key="5">
    <source>
        <dbReference type="Google" id="ProtNLM"/>
    </source>
</evidence>
<feature type="chain" id="PRO_5047386981" description="YusW-like protein" evidence="2">
    <location>
        <begin position="23"/>
        <end position="173"/>
    </location>
</feature>
<feature type="signal peptide" evidence="2">
    <location>
        <begin position="1"/>
        <end position="22"/>
    </location>
</feature>
<dbReference type="Proteomes" id="UP000078447">
    <property type="component" value="Unassembled WGS sequence"/>
</dbReference>
<dbReference type="PROSITE" id="PS51257">
    <property type="entry name" value="PROKAR_LIPOPROTEIN"/>
    <property type="match status" value="1"/>
</dbReference>
<evidence type="ECO:0000313" key="4">
    <source>
        <dbReference type="Proteomes" id="UP000078447"/>
    </source>
</evidence>
<proteinExistence type="predicted"/>
<name>A0ABX2VBD0_9BACL</name>
<feature type="region of interest" description="Disordered" evidence="1">
    <location>
        <begin position="19"/>
        <end position="71"/>
    </location>
</feature>
<dbReference type="InterPro" id="IPR025623">
    <property type="entry name" value="YusW"/>
</dbReference>
<dbReference type="Pfam" id="PF14039">
    <property type="entry name" value="YusW"/>
    <property type="match status" value="1"/>
</dbReference>
<dbReference type="EMBL" id="LVVL01000001">
    <property type="protein sequence ID" value="OAN15529.1"/>
    <property type="molecule type" value="Genomic_DNA"/>
</dbReference>
<feature type="compositionally biased region" description="Low complexity" evidence="1">
    <location>
        <begin position="36"/>
        <end position="60"/>
    </location>
</feature>
<keyword evidence="2" id="KW-0732">Signal</keyword>
<organism evidence="3 4">
    <name type="scientific">Exiguobacterium undae</name>
    <dbReference type="NCBI Taxonomy" id="169177"/>
    <lineage>
        <taxon>Bacteria</taxon>
        <taxon>Bacillati</taxon>
        <taxon>Bacillota</taxon>
        <taxon>Bacilli</taxon>
        <taxon>Bacillales</taxon>
        <taxon>Bacillales Family XII. Incertae Sedis</taxon>
        <taxon>Exiguobacterium</taxon>
    </lineage>
</organism>